<keyword evidence="3" id="KW-1185">Reference proteome</keyword>
<feature type="region of interest" description="Disordered" evidence="1">
    <location>
        <begin position="114"/>
        <end position="133"/>
    </location>
</feature>
<evidence type="ECO:0000256" key="1">
    <source>
        <dbReference type="SAM" id="MobiDB-lite"/>
    </source>
</evidence>
<feature type="compositionally biased region" description="Acidic residues" evidence="1">
    <location>
        <begin position="121"/>
        <end position="131"/>
    </location>
</feature>
<dbReference type="AlphaFoldDB" id="A0A448XNH2"/>
<organism evidence="2 3">
    <name type="scientific">Protopolystoma xenopodis</name>
    <dbReference type="NCBI Taxonomy" id="117903"/>
    <lineage>
        <taxon>Eukaryota</taxon>
        <taxon>Metazoa</taxon>
        <taxon>Spiralia</taxon>
        <taxon>Lophotrochozoa</taxon>
        <taxon>Platyhelminthes</taxon>
        <taxon>Monogenea</taxon>
        <taxon>Polyopisthocotylea</taxon>
        <taxon>Polystomatidea</taxon>
        <taxon>Polystomatidae</taxon>
        <taxon>Protopolystoma</taxon>
    </lineage>
</organism>
<comment type="caution">
    <text evidence="2">The sequence shown here is derived from an EMBL/GenBank/DDBJ whole genome shotgun (WGS) entry which is preliminary data.</text>
</comment>
<evidence type="ECO:0000313" key="2">
    <source>
        <dbReference type="EMBL" id="VEL40963.1"/>
    </source>
</evidence>
<sequence>MPYLRMRANSSACTIRERGQPSRMIDDSCQFPEATSTRLQILLLDTVRHEGARLWSKLAAMVRPCACGGVHLSGATGTSHATRLTKHFEHDPSEVVRKCTNWLTYAGSLVKRLESDRSDDRGEENEDEAEDLTTGQDFSISARLISEPRRFMKLMRWALSTSNNEAECILAKVSVKCSI</sequence>
<reference evidence="2" key="1">
    <citation type="submission" date="2018-11" db="EMBL/GenBank/DDBJ databases">
        <authorList>
            <consortium name="Pathogen Informatics"/>
        </authorList>
    </citation>
    <scope>NUCLEOTIDE SEQUENCE</scope>
</reference>
<name>A0A448XNH2_9PLAT</name>
<dbReference type="Proteomes" id="UP000784294">
    <property type="component" value="Unassembled WGS sequence"/>
</dbReference>
<accession>A0A448XNH2</accession>
<dbReference type="EMBL" id="CAAALY010267211">
    <property type="protein sequence ID" value="VEL40963.1"/>
    <property type="molecule type" value="Genomic_DNA"/>
</dbReference>
<proteinExistence type="predicted"/>
<protein>
    <submittedName>
        <fullName evidence="2">Uncharacterized protein</fullName>
    </submittedName>
</protein>
<evidence type="ECO:0000313" key="3">
    <source>
        <dbReference type="Proteomes" id="UP000784294"/>
    </source>
</evidence>
<gene>
    <name evidence="2" type="ORF">PXEA_LOCUS34403</name>
</gene>